<sequence>MFHSHIGELAAFATAICWTATPIAFEAAGKRVGSLTVNFIRLIIAFVLIVFFTLATRGMFLPLDATAVNWTWLTISGMIGFVIGDLFLFEAYVQIGARISLLIMAAVPPITALAGFLILGETLTFMDLLGMFITVAGIAMVILVKGKNEKKVQLSHPVKGIIFAFIGALGQSFGTIFSKLGMGDYNAFAATQIRIIAAIAGFSIVVTARKHWKKIFESLKDYAALRNIAIGSVFGPFIGVSLSLLSVQYTTTGVSSTITSISRILIIPISIFVFKEKISLKEILGALITIGGVALLFV</sequence>
<dbReference type="Gene3D" id="1.10.3730.20">
    <property type="match status" value="1"/>
</dbReference>
<feature type="transmembrane region" description="Helical" evidence="6">
    <location>
        <begin position="125"/>
        <end position="144"/>
    </location>
</feature>
<keyword evidence="4 6" id="KW-1133">Transmembrane helix</keyword>
<comment type="caution">
    <text evidence="8">The sequence shown here is derived from an EMBL/GenBank/DDBJ whole genome shotgun (WGS) entry which is preliminary data.</text>
</comment>
<accession>A0ABS1T7M7</accession>
<dbReference type="PANTHER" id="PTHR32322">
    <property type="entry name" value="INNER MEMBRANE TRANSPORTER"/>
    <property type="match status" value="1"/>
</dbReference>
<organism evidence="8 9">
    <name type="scientific">Clostridium rhizosphaerae</name>
    <dbReference type="NCBI Taxonomy" id="2803861"/>
    <lineage>
        <taxon>Bacteria</taxon>
        <taxon>Bacillati</taxon>
        <taxon>Bacillota</taxon>
        <taxon>Clostridia</taxon>
        <taxon>Eubacteriales</taxon>
        <taxon>Clostridiaceae</taxon>
        <taxon>Clostridium</taxon>
    </lineage>
</organism>
<proteinExistence type="inferred from homology"/>
<dbReference type="RefSeq" id="WP_202747903.1">
    <property type="nucleotide sequence ID" value="NZ_JAESWC010000002.1"/>
</dbReference>
<gene>
    <name evidence="8" type="ORF">JK636_05985</name>
</gene>
<dbReference type="EMBL" id="JAESWC010000002">
    <property type="protein sequence ID" value="MBL4935305.1"/>
    <property type="molecule type" value="Genomic_DNA"/>
</dbReference>
<keyword evidence="5 6" id="KW-0472">Membrane</keyword>
<evidence type="ECO:0000256" key="4">
    <source>
        <dbReference type="ARBA" id="ARBA00022989"/>
    </source>
</evidence>
<feature type="transmembrane region" description="Helical" evidence="6">
    <location>
        <begin position="6"/>
        <end position="27"/>
    </location>
</feature>
<dbReference type="InterPro" id="IPR000620">
    <property type="entry name" value="EamA_dom"/>
</dbReference>
<evidence type="ECO:0000256" key="3">
    <source>
        <dbReference type="ARBA" id="ARBA00022692"/>
    </source>
</evidence>
<dbReference type="InterPro" id="IPR050638">
    <property type="entry name" value="AA-Vitamin_Transporters"/>
</dbReference>
<feature type="domain" description="EamA" evidence="7">
    <location>
        <begin position="159"/>
        <end position="297"/>
    </location>
</feature>
<protein>
    <submittedName>
        <fullName evidence="8">DMT family transporter</fullName>
    </submittedName>
</protein>
<dbReference type="Proteomes" id="UP000632377">
    <property type="component" value="Unassembled WGS sequence"/>
</dbReference>
<keyword evidence="9" id="KW-1185">Reference proteome</keyword>
<evidence type="ECO:0000256" key="1">
    <source>
        <dbReference type="ARBA" id="ARBA00004141"/>
    </source>
</evidence>
<evidence type="ECO:0000313" key="8">
    <source>
        <dbReference type="EMBL" id="MBL4935305.1"/>
    </source>
</evidence>
<dbReference type="Pfam" id="PF00892">
    <property type="entry name" value="EamA"/>
    <property type="match status" value="2"/>
</dbReference>
<comment type="subcellular location">
    <subcellularLocation>
        <location evidence="1">Membrane</location>
        <topology evidence="1">Multi-pass membrane protein</topology>
    </subcellularLocation>
</comment>
<reference evidence="8 9" key="1">
    <citation type="submission" date="2021-01" db="EMBL/GenBank/DDBJ databases">
        <title>Genome public.</title>
        <authorList>
            <person name="Liu C."/>
            <person name="Sun Q."/>
        </authorList>
    </citation>
    <scope>NUCLEOTIDE SEQUENCE [LARGE SCALE GENOMIC DNA]</scope>
    <source>
        <strain evidence="8 9">YIM B02515</strain>
    </source>
</reference>
<feature type="transmembrane region" description="Helical" evidence="6">
    <location>
        <begin position="228"/>
        <end position="247"/>
    </location>
</feature>
<feature type="transmembrane region" description="Helical" evidence="6">
    <location>
        <begin position="253"/>
        <end position="273"/>
    </location>
</feature>
<comment type="similarity">
    <text evidence="2">Belongs to the EamA transporter family.</text>
</comment>
<feature type="transmembrane region" description="Helical" evidence="6">
    <location>
        <begin position="70"/>
        <end position="89"/>
    </location>
</feature>
<evidence type="ECO:0000259" key="7">
    <source>
        <dbReference type="Pfam" id="PF00892"/>
    </source>
</evidence>
<keyword evidence="3 6" id="KW-0812">Transmembrane</keyword>
<evidence type="ECO:0000256" key="6">
    <source>
        <dbReference type="SAM" id="Phobius"/>
    </source>
</evidence>
<dbReference type="InterPro" id="IPR037185">
    <property type="entry name" value="EmrE-like"/>
</dbReference>
<feature type="transmembrane region" description="Helical" evidence="6">
    <location>
        <begin position="156"/>
        <end position="177"/>
    </location>
</feature>
<name>A0ABS1T7M7_9CLOT</name>
<evidence type="ECO:0000313" key="9">
    <source>
        <dbReference type="Proteomes" id="UP000632377"/>
    </source>
</evidence>
<feature type="transmembrane region" description="Helical" evidence="6">
    <location>
        <begin position="101"/>
        <end position="119"/>
    </location>
</feature>
<dbReference type="SUPFAM" id="SSF103481">
    <property type="entry name" value="Multidrug resistance efflux transporter EmrE"/>
    <property type="match status" value="2"/>
</dbReference>
<evidence type="ECO:0000256" key="2">
    <source>
        <dbReference type="ARBA" id="ARBA00007362"/>
    </source>
</evidence>
<dbReference type="PANTHER" id="PTHR32322:SF2">
    <property type="entry name" value="EAMA DOMAIN-CONTAINING PROTEIN"/>
    <property type="match status" value="1"/>
</dbReference>
<evidence type="ECO:0000256" key="5">
    <source>
        <dbReference type="ARBA" id="ARBA00023136"/>
    </source>
</evidence>
<feature type="domain" description="EamA" evidence="7">
    <location>
        <begin position="6"/>
        <end position="142"/>
    </location>
</feature>
<feature type="transmembrane region" description="Helical" evidence="6">
    <location>
        <begin position="189"/>
        <end position="208"/>
    </location>
</feature>
<feature type="transmembrane region" description="Helical" evidence="6">
    <location>
        <begin position="39"/>
        <end position="58"/>
    </location>
</feature>